<comment type="caution">
    <text evidence="1">The sequence shown here is derived from an EMBL/GenBank/DDBJ whole genome shotgun (WGS) entry which is preliminary data.</text>
</comment>
<dbReference type="EMBL" id="JAHUTI010000638">
    <property type="protein sequence ID" value="MED6232288.1"/>
    <property type="molecule type" value="Genomic_DNA"/>
</dbReference>
<evidence type="ECO:0000313" key="2">
    <source>
        <dbReference type="Proteomes" id="UP001345963"/>
    </source>
</evidence>
<organism evidence="1 2">
    <name type="scientific">Ataeniobius toweri</name>
    <dbReference type="NCBI Taxonomy" id="208326"/>
    <lineage>
        <taxon>Eukaryota</taxon>
        <taxon>Metazoa</taxon>
        <taxon>Chordata</taxon>
        <taxon>Craniata</taxon>
        <taxon>Vertebrata</taxon>
        <taxon>Euteleostomi</taxon>
        <taxon>Actinopterygii</taxon>
        <taxon>Neopterygii</taxon>
        <taxon>Teleostei</taxon>
        <taxon>Neoteleostei</taxon>
        <taxon>Acanthomorphata</taxon>
        <taxon>Ovalentaria</taxon>
        <taxon>Atherinomorphae</taxon>
        <taxon>Cyprinodontiformes</taxon>
        <taxon>Goodeidae</taxon>
        <taxon>Ataeniobius</taxon>
    </lineage>
</organism>
<evidence type="ECO:0000313" key="1">
    <source>
        <dbReference type="EMBL" id="MED6232288.1"/>
    </source>
</evidence>
<protein>
    <submittedName>
        <fullName evidence="1">Uncharacterized protein</fullName>
    </submittedName>
</protein>
<gene>
    <name evidence="1" type="ORF">ATANTOWER_026703</name>
</gene>
<sequence length="144" mass="16239">MHARSEDESHLKVKIMKAKVPVVSLSPAVPCSLHCVRFSAFGAVRRQAERRSADIVIKSTTAHVSSLHSPLICQPCSNGHLCEYMQNRWIRPLHTLPLNFRLFHTLQDPKINTHTPTISLCILSHSRDPQKQLQVAHSPVPQMI</sequence>
<accession>A0ABU7A3D8</accession>
<reference evidence="1 2" key="1">
    <citation type="submission" date="2021-07" db="EMBL/GenBank/DDBJ databases">
        <authorList>
            <person name="Palmer J.M."/>
        </authorList>
    </citation>
    <scope>NUCLEOTIDE SEQUENCE [LARGE SCALE GENOMIC DNA]</scope>
    <source>
        <strain evidence="1 2">AT_MEX2019</strain>
        <tissue evidence="1">Muscle</tissue>
    </source>
</reference>
<proteinExistence type="predicted"/>
<keyword evidence="2" id="KW-1185">Reference proteome</keyword>
<dbReference type="Proteomes" id="UP001345963">
    <property type="component" value="Unassembled WGS sequence"/>
</dbReference>
<name>A0ABU7A3D8_9TELE</name>